<protein>
    <submittedName>
        <fullName evidence="1">Unnamed protein product</fullName>
    </submittedName>
</protein>
<keyword evidence="2" id="KW-1185">Reference proteome</keyword>
<organism evidence="1 2">
    <name type="scientific">Candida boidinii</name>
    <name type="common">Yeast</name>
    <dbReference type="NCBI Taxonomy" id="5477"/>
    <lineage>
        <taxon>Eukaryota</taxon>
        <taxon>Fungi</taxon>
        <taxon>Dikarya</taxon>
        <taxon>Ascomycota</taxon>
        <taxon>Saccharomycotina</taxon>
        <taxon>Pichiomycetes</taxon>
        <taxon>Pichiales</taxon>
        <taxon>Pichiaceae</taxon>
        <taxon>Ogataea</taxon>
        <taxon>Ogataea/Candida clade</taxon>
    </lineage>
</organism>
<evidence type="ECO:0000313" key="1">
    <source>
        <dbReference type="EMBL" id="GME93612.1"/>
    </source>
</evidence>
<name>A0ACB5TQZ0_CANBO</name>
<proteinExistence type="predicted"/>
<reference evidence="1" key="1">
    <citation type="submission" date="2023-04" db="EMBL/GenBank/DDBJ databases">
        <title>Candida boidinii NBRC 1967.</title>
        <authorList>
            <person name="Ichikawa N."/>
            <person name="Sato H."/>
            <person name="Tonouchi N."/>
        </authorList>
    </citation>
    <scope>NUCLEOTIDE SEQUENCE</scope>
    <source>
        <strain evidence="1">NBRC 1967</strain>
    </source>
</reference>
<comment type="caution">
    <text evidence="1">The sequence shown here is derived from an EMBL/GenBank/DDBJ whole genome shotgun (WGS) entry which is preliminary data.</text>
</comment>
<accession>A0ACB5TQZ0</accession>
<gene>
    <name evidence="1" type="ORF">Cboi01_000320300</name>
</gene>
<evidence type="ECO:0000313" key="2">
    <source>
        <dbReference type="Proteomes" id="UP001165101"/>
    </source>
</evidence>
<dbReference type="EMBL" id="BSXV01001687">
    <property type="protein sequence ID" value="GME93612.1"/>
    <property type="molecule type" value="Genomic_DNA"/>
</dbReference>
<sequence length="180" mass="20476">MRESNYKVVSANKAAVSITSTLYDRRALDCSEDKPLINSLNHLTFLASSSGKVREALASDGGLERLIVILHECKNPKNVKEQCLAAWKWILAFQCLVLVGTRGTEKIRKRVVEAGIIPVIATILDNYILSTKNNNKQLILIILLQQQQPLQQVQHLHLHLLHQIKQQIKIFRKYSEIQEC</sequence>
<dbReference type="Proteomes" id="UP001165101">
    <property type="component" value="Unassembled WGS sequence"/>
</dbReference>